<dbReference type="eggNOG" id="ENOG5032UWK">
    <property type="taxonomic scope" value="Bacteria"/>
</dbReference>
<dbReference type="OrthoDB" id="8605551at2"/>
<proteinExistence type="predicted"/>
<evidence type="ECO:0000313" key="2">
    <source>
        <dbReference type="Proteomes" id="UP000017813"/>
    </source>
</evidence>
<accession>V9HKU8</accession>
<protein>
    <submittedName>
        <fullName evidence="1">Uncharacterized protein</fullName>
    </submittedName>
</protein>
<dbReference type="Proteomes" id="UP000017813">
    <property type="component" value="Unassembled WGS sequence"/>
</dbReference>
<organism evidence="1 2">
    <name type="scientific">Simonsiella muelleri ATCC 29453</name>
    <dbReference type="NCBI Taxonomy" id="641147"/>
    <lineage>
        <taxon>Bacteria</taxon>
        <taxon>Pseudomonadati</taxon>
        <taxon>Pseudomonadota</taxon>
        <taxon>Betaproteobacteria</taxon>
        <taxon>Neisseriales</taxon>
        <taxon>Neisseriaceae</taxon>
        <taxon>Simonsiella</taxon>
    </lineage>
</organism>
<dbReference type="HOGENOM" id="CLU_2274346_0_0_4"/>
<dbReference type="STRING" id="641147.HMPREF9021_01385"/>
<reference evidence="1 2" key="1">
    <citation type="submission" date="2010-03" db="EMBL/GenBank/DDBJ databases">
        <authorList>
            <consortium name="The Broad Institute Genome Sequencing Platform"/>
            <person name="Ward D."/>
            <person name="Earl A."/>
            <person name="Feldgarden M."/>
            <person name="Gevers D."/>
            <person name="Young S."/>
            <person name="Zeng Q."/>
            <person name="Koehrsen M."/>
            <person name="Alvarado L."/>
            <person name="Berlin A.M."/>
            <person name="Borenstein D."/>
            <person name="Chapman S.B."/>
            <person name="Chen Z."/>
            <person name="Engels R."/>
            <person name="Freedman E."/>
            <person name="Gellesch M."/>
            <person name="Goldberg J."/>
            <person name="Griggs A."/>
            <person name="Gujja S."/>
            <person name="Heilman E.R."/>
            <person name="Heiman D.I."/>
            <person name="Hepburn T.A."/>
            <person name="Howarth C."/>
            <person name="Jen D."/>
            <person name="Larson L."/>
            <person name="Mehta T."/>
            <person name="Park D."/>
            <person name="Pearson M."/>
            <person name="Richards J."/>
            <person name="Roberts A."/>
            <person name="Saif S."/>
            <person name="Shea T.D."/>
            <person name="Shenoy N."/>
            <person name="Sisk P."/>
            <person name="Stolte C."/>
            <person name="Sykes S.N."/>
            <person name="Walk T."/>
            <person name="White J."/>
            <person name="Yandava C."/>
            <person name="Izard J."/>
            <person name="Baranova O.V."/>
            <person name="Blanton J.M."/>
            <person name="Tanner A.C."/>
            <person name="Dewhirst F."/>
            <person name="Haas B."/>
            <person name="Nusbaum C."/>
            <person name="Birren B."/>
        </authorList>
    </citation>
    <scope>NUCLEOTIDE SEQUENCE [LARGE SCALE GENOMIC DNA]</scope>
    <source>
        <strain evidence="1 2">ATCC 29453</strain>
    </source>
</reference>
<comment type="caution">
    <text evidence="1">The sequence shown here is derived from an EMBL/GenBank/DDBJ whole genome shotgun (WGS) entry which is preliminary data.</text>
</comment>
<reference evidence="1 2" key="2">
    <citation type="submission" date="2011-10" db="EMBL/GenBank/DDBJ databases">
        <title>The Genome Sequence of Simonsiella muelleri ATCC 29453.</title>
        <authorList>
            <consortium name="The Broad Institute Genome Sequencing Platform"/>
            <consortium name="The Broad Institute Genome Sequencing Center for Infectious Disease"/>
            <person name="Earl A."/>
            <person name="Ward D."/>
            <person name="Feldgarden M."/>
            <person name="Gevers D."/>
            <person name="Izard J."/>
            <person name="Baranova O.V."/>
            <person name="Blanton J.M."/>
            <person name="Tanner A.C."/>
            <person name="Dewhirst F."/>
            <person name="Young S.K."/>
            <person name="Zeng Q."/>
            <person name="Gargeya S."/>
            <person name="Fitzgerald M."/>
            <person name="Haas B."/>
            <person name="Abouelleil A."/>
            <person name="Alvarado L."/>
            <person name="Arachchi H.M."/>
            <person name="Berlin A."/>
            <person name="Brown A."/>
            <person name="Chapman S.B."/>
            <person name="Chen Z."/>
            <person name="Dunbar C."/>
            <person name="Freedman E."/>
            <person name="Gearin G."/>
            <person name="Goldberg J."/>
            <person name="Griggs A."/>
            <person name="Gujja S."/>
            <person name="Heiman D."/>
            <person name="Howarth C."/>
            <person name="Larson L."/>
            <person name="Lui A."/>
            <person name="MacDonald P.J.P."/>
            <person name="Montmayeur A."/>
            <person name="Murphy C."/>
            <person name="Neiman D."/>
            <person name="Pearson M."/>
            <person name="Priest M."/>
            <person name="Roberts A."/>
            <person name="Saif S."/>
            <person name="Shea T."/>
            <person name="Shenoy N."/>
            <person name="Sisk P."/>
            <person name="Stolte C."/>
            <person name="Sykes S."/>
            <person name="Wortman J."/>
            <person name="Nusbaum C."/>
            <person name="Birren B."/>
        </authorList>
    </citation>
    <scope>NUCLEOTIDE SEQUENCE [LARGE SCALE GENOMIC DNA]</scope>
    <source>
        <strain evidence="1 2">ATCC 29453</strain>
    </source>
</reference>
<name>V9HKU8_9NEIS</name>
<dbReference type="EMBL" id="ADCY02000046">
    <property type="protein sequence ID" value="EFG30779.1"/>
    <property type="molecule type" value="Genomic_DNA"/>
</dbReference>
<keyword evidence="2" id="KW-1185">Reference proteome</keyword>
<dbReference type="KEGG" id="smur:BWP33_06855"/>
<evidence type="ECO:0000313" key="1">
    <source>
        <dbReference type="EMBL" id="EFG30779.1"/>
    </source>
</evidence>
<dbReference type="RefSeq" id="WP_002642519.1">
    <property type="nucleotide sequence ID" value="NZ_CP019448.1"/>
</dbReference>
<sequence length="109" mass="12619">MLNIILLNQKICDAHYRDLMVRFSSSFSAVEMALLNEIVEKFQFDNPIYVQALAQAVVQQSRFDPNANHIADEFYDEDEESTAICPHCLNPPVPPLRDYAMWREKNLSN</sequence>
<dbReference type="AlphaFoldDB" id="V9HKU8"/>
<gene>
    <name evidence="1" type="ORF">HMPREF9021_01385</name>
</gene>